<dbReference type="EMBL" id="CP162599">
    <property type="protein sequence ID" value="XDK32711.1"/>
    <property type="molecule type" value="Genomic_DNA"/>
</dbReference>
<protein>
    <submittedName>
        <fullName evidence="2">DUF3278 domain-containing protein</fullName>
    </submittedName>
</protein>
<gene>
    <name evidence="2" type="ORF">AB4Y30_17140</name>
</gene>
<feature type="transmembrane region" description="Helical" evidence="1">
    <location>
        <begin position="125"/>
        <end position="143"/>
    </location>
</feature>
<organism evidence="2">
    <name type="scientific">Ornithinibacillus sp. 4-3</name>
    <dbReference type="NCBI Taxonomy" id="3231488"/>
    <lineage>
        <taxon>Bacteria</taxon>
        <taxon>Bacillati</taxon>
        <taxon>Bacillota</taxon>
        <taxon>Bacilli</taxon>
        <taxon>Bacillales</taxon>
        <taxon>Bacillaceae</taxon>
        <taxon>Ornithinibacillus</taxon>
    </lineage>
</organism>
<keyword evidence="1" id="KW-0812">Transmembrane</keyword>
<evidence type="ECO:0000313" key="2">
    <source>
        <dbReference type="EMBL" id="XDK32711.1"/>
    </source>
</evidence>
<feature type="transmembrane region" description="Helical" evidence="1">
    <location>
        <begin position="20"/>
        <end position="41"/>
    </location>
</feature>
<proteinExistence type="predicted"/>
<dbReference type="AlphaFoldDB" id="A0AB39HR63"/>
<accession>A0AB39HR63</accession>
<reference evidence="2" key="1">
    <citation type="submission" date="2024-07" db="EMBL/GenBank/DDBJ databases">
        <title>Halotolerant mesophilic bacterium Ornithinibacillus sp. 4-3, sp. nov., isolated from soil.</title>
        <authorList>
            <person name="Sidarenka A.V."/>
            <person name="Guliayeva D.E."/>
            <person name="Leanovich S.I."/>
            <person name="Hileuskaya K.S."/>
            <person name="Akhremchuk A.E."/>
            <person name="Sikolenko M.A."/>
            <person name="Valentovich L.N."/>
        </authorList>
    </citation>
    <scope>NUCLEOTIDE SEQUENCE</scope>
    <source>
        <strain evidence="2">4-3</strain>
    </source>
</reference>
<name>A0AB39HR63_9BACI</name>
<keyword evidence="1" id="KW-1133">Transmembrane helix</keyword>
<feature type="transmembrane region" description="Helical" evidence="1">
    <location>
        <begin position="93"/>
        <end position="113"/>
    </location>
</feature>
<sequence>MKSWIAFLLPTDEYKEKRILYFVAEGTFILLFSLIALLISSKYIPIFKNQIDTILFLPIAVFIIYVLIRYILSGMEYTDVVSETSFKKERNHITFRSAIFASTFILFLLIFEGLPNEISKWAETIVLPIFAGFFWFIINYISLQKSYKKNKELA</sequence>
<dbReference type="RefSeq" id="WP_368653399.1">
    <property type="nucleotide sequence ID" value="NZ_CP162599.1"/>
</dbReference>
<evidence type="ECO:0000256" key="1">
    <source>
        <dbReference type="SAM" id="Phobius"/>
    </source>
</evidence>
<keyword evidence="1" id="KW-0472">Membrane</keyword>
<feature type="transmembrane region" description="Helical" evidence="1">
    <location>
        <begin position="53"/>
        <end position="72"/>
    </location>
</feature>